<dbReference type="PANTHER" id="PTHR12630">
    <property type="entry name" value="N-LINKED OLIGOSACCHARIDE PROCESSING"/>
    <property type="match status" value="1"/>
</dbReference>
<dbReference type="PROSITE" id="PS50068">
    <property type="entry name" value="LDLRA_2"/>
    <property type="match status" value="1"/>
</dbReference>
<evidence type="ECO:0000256" key="2">
    <source>
        <dbReference type="SAM" id="SignalP"/>
    </source>
</evidence>
<evidence type="ECO:0000313" key="4">
    <source>
        <dbReference type="EMBL" id="RRT75329.1"/>
    </source>
</evidence>
<dbReference type="InterPro" id="IPR039794">
    <property type="entry name" value="Gtb1-like"/>
</dbReference>
<keyword evidence="2" id="KW-0732">Signal</keyword>
<dbReference type="GO" id="GO:0006491">
    <property type="term" value="P:N-glycan processing"/>
    <property type="evidence" value="ECO:0007669"/>
    <property type="project" value="TreeGrafter"/>
</dbReference>
<feature type="signal peptide" evidence="2">
    <location>
        <begin position="1"/>
        <end position="30"/>
    </location>
</feature>
<keyword evidence="1" id="KW-1015">Disulfide bond</keyword>
<name>A0A427AGF3_ENSVE</name>
<accession>A0A427AGF3</accession>
<dbReference type="GO" id="GO:0017177">
    <property type="term" value="C:glucosidase II complex"/>
    <property type="evidence" value="ECO:0007669"/>
    <property type="project" value="TreeGrafter"/>
</dbReference>
<evidence type="ECO:0000259" key="3">
    <source>
        <dbReference type="Pfam" id="PF12999"/>
    </source>
</evidence>
<dbReference type="CDD" id="cd00112">
    <property type="entry name" value="LDLa"/>
    <property type="match status" value="1"/>
</dbReference>
<evidence type="ECO:0000256" key="1">
    <source>
        <dbReference type="ARBA" id="ARBA00023157"/>
    </source>
</evidence>
<evidence type="ECO:0000313" key="5">
    <source>
        <dbReference type="Proteomes" id="UP000287651"/>
    </source>
</evidence>
<reference evidence="4 5" key="1">
    <citation type="journal article" date="2014" name="Agronomy (Basel)">
        <title>A Draft Genome Sequence for Ensete ventricosum, the Drought-Tolerant Tree Against Hunger.</title>
        <authorList>
            <person name="Harrison J."/>
            <person name="Moore K.A."/>
            <person name="Paszkiewicz K."/>
            <person name="Jones T."/>
            <person name="Grant M."/>
            <person name="Ambacheew D."/>
            <person name="Muzemil S."/>
            <person name="Studholme D.J."/>
        </authorList>
    </citation>
    <scope>NUCLEOTIDE SEQUENCE [LARGE SCALE GENOMIC DNA]</scope>
</reference>
<organism evidence="4 5">
    <name type="scientific">Ensete ventricosum</name>
    <name type="common">Abyssinian banana</name>
    <name type="synonym">Musa ensete</name>
    <dbReference type="NCBI Taxonomy" id="4639"/>
    <lineage>
        <taxon>Eukaryota</taxon>
        <taxon>Viridiplantae</taxon>
        <taxon>Streptophyta</taxon>
        <taxon>Embryophyta</taxon>
        <taxon>Tracheophyta</taxon>
        <taxon>Spermatophyta</taxon>
        <taxon>Magnoliopsida</taxon>
        <taxon>Liliopsida</taxon>
        <taxon>Zingiberales</taxon>
        <taxon>Musaceae</taxon>
        <taxon>Ensete</taxon>
    </lineage>
</organism>
<dbReference type="Pfam" id="PF12999">
    <property type="entry name" value="PRKCSH-like"/>
    <property type="match status" value="1"/>
</dbReference>
<dbReference type="Proteomes" id="UP000287651">
    <property type="component" value="Unassembled WGS sequence"/>
</dbReference>
<gene>
    <name evidence="4" type="ORF">B296_00020361</name>
</gene>
<sequence length="258" mass="28920">MEPTNRVCDSTPKFFGFFLVYFARLAGTSACPEGKFYCPNAGHIPQTIYASRVNDGICDCCDGSDEYKGNVNCPNTCWEAGKAVCEKLKKKIATHQDGLVIRKREVEKAKQAFAKDEEELSKLKSEEKILKGLVDKLRASRHMHLISEKHLTEELRRLNLQRCEATGSSAMGLAAPWYRRGGTSVELLIPSSYGGRALVVKGVEEVENAEANSKYQEKAEGQRPRNFIRSVSTDFSSRQLKVEDVGLMQECLTEERSR</sequence>
<comment type="caution">
    <text evidence="4">The sequence shown here is derived from an EMBL/GenBank/DDBJ whole genome shotgun (WGS) entry which is preliminary data.</text>
</comment>
<dbReference type="InterPro" id="IPR028146">
    <property type="entry name" value="PRKCSH_N"/>
</dbReference>
<feature type="domain" description="Glucosidase II beta subunit N-terminal" evidence="3">
    <location>
        <begin position="27"/>
        <end position="123"/>
    </location>
</feature>
<dbReference type="InterPro" id="IPR002172">
    <property type="entry name" value="LDrepeatLR_classA_rpt"/>
</dbReference>
<dbReference type="SUPFAM" id="SSF57424">
    <property type="entry name" value="LDL receptor-like module"/>
    <property type="match status" value="1"/>
</dbReference>
<dbReference type="Gene3D" id="4.10.400.10">
    <property type="entry name" value="Low-density Lipoprotein Receptor"/>
    <property type="match status" value="1"/>
</dbReference>
<dbReference type="PANTHER" id="PTHR12630:SF1">
    <property type="entry name" value="GLUCOSIDASE 2 SUBUNIT BETA"/>
    <property type="match status" value="1"/>
</dbReference>
<proteinExistence type="predicted"/>
<dbReference type="InterPro" id="IPR036055">
    <property type="entry name" value="LDL_receptor-like_sf"/>
</dbReference>
<feature type="chain" id="PRO_5019391693" description="Glucosidase II beta subunit N-terminal domain-containing protein" evidence="2">
    <location>
        <begin position="31"/>
        <end position="258"/>
    </location>
</feature>
<dbReference type="AlphaFoldDB" id="A0A427AGF3"/>
<dbReference type="EMBL" id="AMZH03002513">
    <property type="protein sequence ID" value="RRT75329.1"/>
    <property type="molecule type" value="Genomic_DNA"/>
</dbReference>
<protein>
    <recommendedName>
        <fullName evidence="3">Glucosidase II beta subunit N-terminal domain-containing protein</fullName>
    </recommendedName>
</protein>